<evidence type="ECO:0000313" key="25">
    <source>
        <dbReference type="EMBL" id="EKD14822.1"/>
    </source>
</evidence>
<dbReference type="PROSITE" id="PS51189">
    <property type="entry name" value="FAT"/>
    <property type="match status" value="1"/>
</dbReference>
<dbReference type="InterPro" id="IPR038980">
    <property type="entry name" value="ATM_plant"/>
</dbReference>
<comment type="catalytic activity">
    <reaction evidence="19">
        <text>L-seryl-[protein] + ATP = O-phospho-L-seryl-[protein] + ADP + H(+)</text>
        <dbReference type="Rhea" id="RHEA:17989"/>
        <dbReference type="Rhea" id="RHEA-COMP:9863"/>
        <dbReference type="Rhea" id="RHEA-COMP:11604"/>
        <dbReference type="ChEBI" id="CHEBI:15378"/>
        <dbReference type="ChEBI" id="CHEBI:29999"/>
        <dbReference type="ChEBI" id="CHEBI:30616"/>
        <dbReference type="ChEBI" id="CHEBI:83421"/>
        <dbReference type="ChEBI" id="CHEBI:456216"/>
        <dbReference type="EC" id="2.7.11.1"/>
    </reaction>
</comment>
<feature type="domain" description="FATC" evidence="24">
    <location>
        <begin position="2900"/>
        <end position="2932"/>
    </location>
</feature>
<dbReference type="SMART" id="SM00146">
    <property type="entry name" value="PI3Kc"/>
    <property type="match status" value="1"/>
</dbReference>
<keyword evidence="14 20" id="KW-0156">Chromatin regulator</keyword>
<dbReference type="GO" id="GO:0000781">
    <property type="term" value="C:chromosome, telomeric region"/>
    <property type="evidence" value="ECO:0007669"/>
    <property type="project" value="UniProtKB-SubCell"/>
</dbReference>
<keyword evidence="9 20" id="KW-0808">Transferase</keyword>
<comment type="subunit">
    <text evidence="4">Associates with DNA double-strand breaks.</text>
</comment>
<dbReference type="Pfam" id="PF00454">
    <property type="entry name" value="PI3_PI4_kinase"/>
    <property type="match status" value="1"/>
</dbReference>
<feature type="region of interest" description="Disordered" evidence="21">
    <location>
        <begin position="176"/>
        <end position="201"/>
    </location>
</feature>
<evidence type="ECO:0000256" key="4">
    <source>
        <dbReference type="ARBA" id="ARBA00011370"/>
    </source>
</evidence>
<dbReference type="InterPro" id="IPR016024">
    <property type="entry name" value="ARM-type_fold"/>
</dbReference>
<dbReference type="SMART" id="SM01343">
    <property type="entry name" value="FATC"/>
    <property type="match status" value="1"/>
</dbReference>
<dbReference type="Gene3D" id="1.10.1070.11">
    <property type="entry name" value="Phosphatidylinositol 3-/4-kinase, catalytic domain"/>
    <property type="match status" value="1"/>
</dbReference>
<keyword evidence="26" id="KW-1185">Reference proteome</keyword>
<dbReference type="GO" id="GO:0004674">
    <property type="term" value="F:protein serine/threonine kinase activity"/>
    <property type="evidence" value="ECO:0007669"/>
    <property type="project" value="UniProtKB-KW"/>
</dbReference>
<sequence length="2932" mass="327907">MGDLDNNEVRLDKALEGCWGTTQKSRADAMRDLKVLFDKDNRAKLDHLSDKAYRRVYDGVFHMASAELAVYKIAKVKNTRSTAEARLDACGDIIRTVVKTGAHKLKNNTVKDVVAHIIKTLLKEEGGYNEPLAQNCLKALTTLFEFQPRVERMEADFWLHVVDFCLKGLNTYLDEHEESPRSHSGTGTSHPSSSLVKSSRVRAHEGSLNRQNIEELFQTLHLLLSASNSPLGNRYSEVGESTIRILKMQGSSASQLHQVAFSTLNIVLSHVREEQTVFCQSAAQEILPVICRLWQGKALAKDELLNTVRDEMLILLFSVHLHLERAIGDENNLELLPILEELLEALKGDYAKRSDRDQLQLDDLDMADFCESQNSLSTPFCMYGFGLKPHNVRAERNWAILRSIGIIERLVAVGQERVGSAAGERSDDVDNHPRKRQRVPDRLLELLRARDETLRLAGLQMISFILQDTQLSASRLSDLLTQLQICAGDKRGNITSWAFCTAQTSVKDISSVEWMQLWQLGIRSLTFSTTCRSAALELHAIISRKLVQYQDIGEDVGSIVTSADISGPVVLCDSSMFLMMDLLHSRVTEVPSASLSTAQHVIRWLFARWNPDEGNFAARYSINVQPQHIVALIRTCLGLFRVSLPSIATMPCGPLALAWRQHVNSQQTLRYLLLLDKFPGYDAEWSCPSCPAYSDPGSITYVTSSAHFQAARKLVLELLQPKCRGILQSWKSYLADQCSLVSADMFRNATNSCITILLLMSHFIGPTLPQPQLYSLEADGREFTKEIAGFLFGAFTRDPKGAQCLNEALLQSVQPYLPPCGSNEFRQLSEKDPYLLGFFISVAVTVKKLHVYTDGKSLESDVDMMDDNDDFIIREAHSNADKQREDMPRKIDCLETWTSSFYLAVTGHLLMIAAIDDTPCSVGVVTSFVDHLDSLDTQQFLASRRLLKHVIESDLTLDESVATRILERIALILQEKDYLQCEVAMKMCLETLVGLGSFWSAEEENDTADAASQLHCFFITHAHEKDLSSPHVQKGIAELLLYLMRSNSDYGASRDLPSPRSSLFKILQHGTISVQFYIGNHISQIFHMFILKDHDSVFQDISEKLPQNGDQPEGIFFRLYVFAKLASSWPTLLRRCIYYIFEAAGLLPSCTEHAMRCMTQVASALNVNRPKVLFTLFRPQILYTWLDYDRERESVKKKIEEIPFRIFGFTSLEELVEEAQEEAMAILIMRGEDRAAQSLAESINVDYTDLIKKCFTKIIAYCVAHDTSSPSGSKDLVTGYKRMKNQLGGEVFHECLNLHFVDIIAVFFNIIESVMSAAKHFIKDPALAYAGNILDQIRSSDSTNQTLPPTQQPHFKVRHLQAWIQYICPRAGHDLKHLYTPALIVSIGRKLLNGIHPALGSLHACTVLRKLRVLIALAGNAAIQGYPLEMLIQSVRPFIIDPECAEDAFGIIKYLMISGSSALVQNPAFVAGISLAMLGSLREICDSQRASTTQESQHQDTISKAQQFHTWVGQYLGKYDSPELEGQSASAFRKLVEAAFTTGVGTADKDSLESVLLIQLLNDERNGGILLDRPSRELALSMLSSEFRTPVSFRNDILGQDGHSIDYAAVVWRSCRGSTNNAYLSWAARVLGRAFAASGLVHEDLLQESTLAQITELATHTDEFGSSISCVLNLLKELTLASATENAGLAETALRVILSKTDDTTYQKVLPSSLIEASFWNLYQIPPSEVGSLKLGQIPLSQVLETEAIFDDKWLRNLSVAIAQSVPKEPHLNALVPILRMVPGFPERAFPFLVHLAISAPVHDQQDRRKKLSSAFGRWFDCSQDINKENLKMLLNAILYLRTQHFPGEKSMADRSRWLDVNFLKAAKAASRCGMYKTSLLFTEEFCSVPSQPSRRSSTNRSSLENVELPTELLLNIFENIDDPDSYYGVQQKASLSTILARFEHEKDGAKSLAFRGAQYDSHLRRQNPGTAQDVQSLVKALDNLNQSGISSSLLQMQQNVGMSPEVLESMFRTARKLEQWDIPVPSTGSSDSVTLYKAFQAVHMASDDTSILLAVNEGLESTMRNLVQKDLTATALHSSLQTLAALAEMDEVLTSRGSLQFEEMLTRFNARSTWMKTGSFDDISHILSCRGTTLSILNREPRLQQIMALKPIDTRIIEVKTALLASTVNRAHGALQESLSLATSMLDLIKPCHDVGVNPEVAIHLEAANALWDQGEMASSIGMLQSLDDKQALEKQTIAITRPELLTKIGYQISVARLEKAEAVVDKYFHPALKEIQGGKGGDEAGQVFHQFAKFCDQQLVDPDGLEDLDRLKKLTKHKDAEVKAWLKIVGEMPSNISSKQKESNRRQLTKHQNWSKLDHEELKSHERNRSVFLRRCLENYLLALSACDDHDSNALRFCALWMEHSEDELANDAVSKYLSDVPSRKFALLMNQLSSRLQDSDSEFQKLLFSLVQQICIDHPFHGMYQIYAGVKSRHNTQDESSVLRRQAAVKLANKLAKSSVAEKWVALQTCNRLYANVAIETDEKYKSGRKLSLKDSAAVAHLSNGLLKLKLPPSTMQIPLAPNKDYSNLPLLLRLEPTFSIASGVSAPKIITALTTSGEKFKQLVKGGNDDLRQDAIMEQVFAQVSELLRTNKSTRQRNLKIRTYGVLPITNTAGVIEFVQNTQPLHDFLMPAHERYHPKDMKGSDCRVGISRVQLESPDVRVRKYREITNKFRPAMRYFFTEKFTNPDEWFLARLAYTRSTAAISILGHVLGLGDRHGHNILLDAKNGEVVHIDLGVAFETGRVLPVPELVPFRLTRDIVDGMGITKTEGVFRRCCEFTLEALRKESYTIMAILDVLRYDPLYSWSVSPIRMAKIQEGQSVALAANIANPAEKKDRVSEAGEASRALAVVGKKLSKTLSVTATVNDLINQATDEKNLALLFSGWAAYA</sequence>
<evidence type="ECO:0000256" key="10">
    <source>
        <dbReference type="ARBA" id="ARBA00022741"/>
    </source>
</evidence>
<evidence type="ECO:0000259" key="23">
    <source>
        <dbReference type="PROSITE" id="PS51189"/>
    </source>
</evidence>
<keyword evidence="7 20" id="KW-0158">Chromosome</keyword>
<dbReference type="InterPro" id="IPR011009">
    <property type="entry name" value="Kinase-like_dom_sf"/>
</dbReference>
<evidence type="ECO:0000256" key="1">
    <source>
        <dbReference type="ARBA" id="ARBA00004123"/>
    </source>
</evidence>
<keyword evidence="15 20" id="KW-0779">Telomere</keyword>
<dbReference type="CDD" id="cd05171">
    <property type="entry name" value="PIKKc_ATM"/>
    <property type="match status" value="1"/>
</dbReference>
<dbReference type="HOGENOM" id="CLU_000178_8_2_1"/>
<dbReference type="STRING" id="1072389.K1WR21"/>
<dbReference type="GO" id="GO:0006281">
    <property type="term" value="P:DNA repair"/>
    <property type="evidence" value="ECO:0007669"/>
    <property type="project" value="InterPro"/>
</dbReference>
<evidence type="ECO:0000259" key="24">
    <source>
        <dbReference type="PROSITE" id="PS51190"/>
    </source>
</evidence>
<dbReference type="PROSITE" id="PS50290">
    <property type="entry name" value="PI3_4_KINASE_3"/>
    <property type="match status" value="1"/>
</dbReference>
<evidence type="ECO:0000256" key="12">
    <source>
        <dbReference type="ARBA" id="ARBA00022777"/>
    </source>
</evidence>
<dbReference type="EMBL" id="JH921444">
    <property type="protein sequence ID" value="EKD14822.1"/>
    <property type="molecule type" value="Genomic_DNA"/>
</dbReference>
<keyword evidence="11 20" id="KW-0227">DNA damage</keyword>
<dbReference type="InterPro" id="IPR044107">
    <property type="entry name" value="PIKKc_ATM"/>
</dbReference>
<dbReference type="InterPro" id="IPR021668">
    <property type="entry name" value="TAN"/>
</dbReference>
<dbReference type="OrthoDB" id="381190at2759"/>
<dbReference type="SMART" id="SM01342">
    <property type="entry name" value="TAN"/>
    <property type="match status" value="1"/>
</dbReference>
<keyword evidence="10 20" id="KW-0547">Nucleotide-binding</keyword>
<dbReference type="PROSITE" id="PS00916">
    <property type="entry name" value="PI3_4_KINASE_2"/>
    <property type="match status" value="1"/>
</dbReference>
<feature type="domain" description="FAT" evidence="23">
    <location>
        <begin position="1865"/>
        <end position="2475"/>
    </location>
</feature>
<evidence type="ECO:0000256" key="21">
    <source>
        <dbReference type="SAM" id="MobiDB-lite"/>
    </source>
</evidence>
<dbReference type="PANTHER" id="PTHR37079">
    <property type="entry name" value="SERINE/THREONINE-PROTEIN KINASE ATM"/>
    <property type="match status" value="1"/>
</dbReference>
<dbReference type="InterPro" id="IPR000403">
    <property type="entry name" value="PI3/4_kinase_cat_dom"/>
</dbReference>
<dbReference type="Proteomes" id="UP000006753">
    <property type="component" value="Unassembled WGS sequence"/>
</dbReference>
<evidence type="ECO:0000256" key="16">
    <source>
        <dbReference type="ARBA" id="ARBA00023242"/>
    </source>
</evidence>
<proteinExistence type="inferred from homology"/>
<keyword evidence="8 20" id="KW-0723">Serine/threonine-protein kinase</keyword>
<dbReference type="GO" id="GO:0106310">
    <property type="term" value="F:protein serine kinase activity"/>
    <property type="evidence" value="ECO:0007669"/>
    <property type="project" value="RHEA"/>
</dbReference>
<dbReference type="GO" id="GO:0005524">
    <property type="term" value="F:ATP binding"/>
    <property type="evidence" value="ECO:0007669"/>
    <property type="project" value="UniProtKB-KW"/>
</dbReference>
<evidence type="ECO:0000256" key="18">
    <source>
        <dbReference type="ARBA" id="ARBA00047899"/>
    </source>
</evidence>
<dbReference type="OMA" id="HACSVIR"/>
<evidence type="ECO:0000256" key="3">
    <source>
        <dbReference type="ARBA" id="ARBA00010769"/>
    </source>
</evidence>
<name>K1WR21_MARBU</name>
<comment type="similarity">
    <text evidence="3 20">Belongs to the PI3/PI4-kinase family. ATM subfamily.</text>
</comment>
<evidence type="ECO:0000256" key="11">
    <source>
        <dbReference type="ARBA" id="ARBA00022763"/>
    </source>
</evidence>
<feature type="domain" description="PI3K/PI4K catalytic" evidence="22">
    <location>
        <begin position="2578"/>
        <end position="2890"/>
    </location>
</feature>
<gene>
    <name evidence="25" type="ORF">MBM_07033</name>
</gene>
<evidence type="ECO:0000256" key="17">
    <source>
        <dbReference type="ARBA" id="ARBA00025079"/>
    </source>
</evidence>
<dbReference type="FunFam" id="3.30.1010.10:FF:000019">
    <property type="entry name" value="Serine/threonine-protein kinase Tel1"/>
    <property type="match status" value="1"/>
</dbReference>
<dbReference type="GO" id="GO:0005634">
    <property type="term" value="C:nucleus"/>
    <property type="evidence" value="ECO:0007669"/>
    <property type="project" value="UniProtKB-SubCell"/>
</dbReference>
<dbReference type="InParanoid" id="K1WR21"/>
<keyword evidence="12 20" id="KW-0418">Kinase</keyword>
<dbReference type="SUPFAM" id="SSF48371">
    <property type="entry name" value="ARM repeat"/>
    <property type="match status" value="1"/>
</dbReference>
<evidence type="ECO:0000256" key="7">
    <source>
        <dbReference type="ARBA" id="ARBA00022454"/>
    </source>
</evidence>
<dbReference type="GO" id="GO:0035556">
    <property type="term" value="P:intracellular signal transduction"/>
    <property type="evidence" value="ECO:0007669"/>
    <property type="project" value="UniProtKB-ARBA"/>
</dbReference>
<reference evidence="25 26" key="1">
    <citation type="journal article" date="2012" name="BMC Genomics">
        <title>Sequencing the genome of Marssonina brunnea reveals fungus-poplar co-evolution.</title>
        <authorList>
            <person name="Zhu S."/>
            <person name="Cao Y.-Z."/>
            <person name="Jiang C."/>
            <person name="Tan B.-Y."/>
            <person name="Wang Z."/>
            <person name="Feng S."/>
            <person name="Zhang L."/>
            <person name="Su X.-H."/>
            <person name="Brejova B."/>
            <person name="Vinar T."/>
            <person name="Xu M."/>
            <person name="Wang M.-X."/>
            <person name="Zhang S.-G."/>
            <person name="Huang M.-R."/>
            <person name="Wu R."/>
            <person name="Zhou Y."/>
        </authorList>
    </citation>
    <scope>NUCLEOTIDE SEQUENCE [LARGE SCALE GENOMIC DNA]</scope>
    <source>
        <strain evidence="25 26">MB_m1</strain>
    </source>
</reference>
<dbReference type="Pfam" id="PF11640">
    <property type="entry name" value="TAN"/>
    <property type="match status" value="1"/>
</dbReference>
<dbReference type="GO" id="GO:0006325">
    <property type="term" value="P:chromatin organization"/>
    <property type="evidence" value="ECO:0007669"/>
    <property type="project" value="UniProtKB-KW"/>
</dbReference>
<evidence type="ECO:0000256" key="13">
    <source>
        <dbReference type="ARBA" id="ARBA00022840"/>
    </source>
</evidence>
<dbReference type="SUPFAM" id="SSF56112">
    <property type="entry name" value="Protein kinase-like (PK-like)"/>
    <property type="match status" value="1"/>
</dbReference>
<evidence type="ECO:0000256" key="6">
    <source>
        <dbReference type="ARBA" id="ARBA00014619"/>
    </source>
</evidence>
<evidence type="ECO:0000313" key="26">
    <source>
        <dbReference type="Proteomes" id="UP000006753"/>
    </source>
</evidence>
<dbReference type="InterPro" id="IPR036940">
    <property type="entry name" value="PI3/4_kinase_cat_sf"/>
</dbReference>
<dbReference type="Gene3D" id="3.30.1010.10">
    <property type="entry name" value="Phosphatidylinositol 3-kinase Catalytic Subunit, Chain A, domain 4"/>
    <property type="match status" value="1"/>
</dbReference>
<dbReference type="InterPro" id="IPR018936">
    <property type="entry name" value="PI3/4_kinase_CS"/>
</dbReference>
<dbReference type="PROSITE" id="PS00915">
    <property type="entry name" value="PI3_4_KINASE_1"/>
    <property type="match status" value="1"/>
</dbReference>
<keyword evidence="13 20" id="KW-0067">ATP-binding</keyword>
<evidence type="ECO:0000256" key="9">
    <source>
        <dbReference type="ARBA" id="ARBA00022679"/>
    </source>
</evidence>
<dbReference type="PANTHER" id="PTHR37079:SF4">
    <property type="entry name" value="SERINE_THREONINE-PROTEIN KINASE ATM"/>
    <property type="match status" value="1"/>
</dbReference>
<comment type="catalytic activity">
    <reaction evidence="18 20">
        <text>L-threonyl-[protein] + ATP = O-phospho-L-threonyl-[protein] + ADP + H(+)</text>
        <dbReference type="Rhea" id="RHEA:46608"/>
        <dbReference type="Rhea" id="RHEA-COMP:11060"/>
        <dbReference type="Rhea" id="RHEA-COMP:11605"/>
        <dbReference type="ChEBI" id="CHEBI:15378"/>
        <dbReference type="ChEBI" id="CHEBI:30013"/>
        <dbReference type="ChEBI" id="CHEBI:30616"/>
        <dbReference type="ChEBI" id="CHEBI:61977"/>
        <dbReference type="ChEBI" id="CHEBI:456216"/>
        <dbReference type="EC" id="2.7.11.1"/>
    </reaction>
</comment>
<dbReference type="EC" id="2.7.11.1" evidence="5 20"/>
<keyword evidence="16 20" id="KW-0539">Nucleus</keyword>
<feature type="compositionally biased region" description="Low complexity" evidence="21">
    <location>
        <begin position="182"/>
        <end position="194"/>
    </location>
</feature>
<evidence type="ECO:0000256" key="8">
    <source>
        <dbReference type="ARBA" id="ARBA00022527"/>
    </source>
</evidence>
<comment type="function">
    <text evidence="17 20">Serine/threonine protein kinase which activates checkpoint signaling upon genotoxic stresses such as ionizing radiation (IR), ultraviolet light (UV), or DNA replication stalling, thereby acting as a DNA damage sensor. Recognizes the substrate consensus sequence [ST]-Q. Phosphorylates histone H2A to form H2AS128ph (gamma-H2A) at sites of DNA damage, involved in the regulation of DNA damage response mechanism. Required for the control of telomere length and genome stability.</text>
</comment>
<dbReference type="eggNOG" id="KOG0892">
    <property type="taxonomic scope" value="Eukaryota"/>
</dbReference>
<evidence type="ECO:0000256" key="15">
    <source>
        <dbReference type="ARBA" id="ARBA00022895"/>
    </source>
</evidence>
<accession>K1WR21</accession>
<evidence type="ECO:0000259" key="22">
    <source>
        <dbReference type="PROSITE" id="PS50290"/>
    </source>
</evidence>
<dbReference type="InterPro" id="IPR014009">
    <property type="entry name" value="PIK_FAT"/>
</dbReference>
<comment type="subcellular location">
    <subcellularLocation>
        <location evidence="2 20">Chromosome</location>
        <location evidence="2 20">Telomere</location>
    </subcellularLocation>
    <subcellularLocation>
        <location evidence="1 20">Nucleus</location>
    </subcellularLocation>
</comment>
<organism evidence="25 26">
    <name type="scientific">Marssonina brunnea f. sp. multigermtubi (strain MB_m1)</name>
    <name type="common">Marssonina leaf spot fungus</name>
    <dbReference type="NCBI Taxonomy" id="1072389"/>
    <lineage>
        <taxon>Eukaryota</taxon>
        <taxon>Fungi</taxon>
        <taxon>Dikarya</taxon>
        <taxon>Ascomycota</taxon>
        <taxon>Pezizomycotina</taxon>
        <taxon>Leotiomycetes</taxon>
        <taxon>Helotiales</taxon>
        <taxon>Drepanopezizaceae</taxon>
        <taxon>Drepanopeziza</taxon>
    </lineage>
</organism>
<evidence type="ECO:0000256" key="2">
    <source>
        <dbReference type="ARBA" id="ARBA00004574"/>
    </source>
</evidence>
<protein>
    <recommendedName>
        <fullName evidence="6 20">Serine/threonine-protein kinase Tel1</fullName>
        <ecNumber evidence="5 20">2.7.11.1</ecNumber>
    </recommendedName>
</protein>
<evidence type="ECO:0000256" key="5">
    <source>
        <dbReference type="ARBA" id="ARBA00012513"/>
    </source>
</evidence>
<dbReference type="PROSITE" id="PS51190">
    <property type="entry name" value="FATC"/>
    <property type="match status" value="1"/>
</dbReference>
<dbReference type="GeneID" id="18762968"/>
<dbReference type="KEGG" id="mbe:MBM_07033"/>
<dbReference type="Pfam" id="PF02260">
    <property type="entry name" value="FATC"/>
    <property type="match status" value="1"/>
</dbReference>
<dbReference type="InterPro" id="IPR003152">
    <property type="entry name" value="FATC_dom"/>
</dbReference>
<evidence type="ECO:0000256" key="20">
    <source>
        <dbReference type="RuleBase" id="RU365027"/>
    </source>
</evidence>
<evidence type="ECO:0000256" key="14">
    <source>
        <dbReference type="ARBA" id="ARBA00022853"/>
    </source>
</evidence>
<evidence type="ECO:0000256" key="19">
    <source>
        <dbReference type="ARBA" id="ARBA00048679"/>
    </source>
</evidence>